<comment type="caution">
    <text evidence="4">The sequence shown here is derived from an EMBL/GenBank/DDBJ whole genome shotgun (WGS) entry which is preliminary data.</text>
</comment>
<dbReference type="InterPro" id="IPR009057">
    <property type="entry name" value="Homeodomain-like_sf"/>
</dbReference>
<dbReference type="PANTHER" id="PTHR43130:SF3">
    <property type="entry name" value="HTH-TYPE TRANSCRIPTIONAL REGULATOR RV1931C"/>
    <property type="match status" value="1"/>
</dbReference>
<dbReference type="OrthoDB" id="9793422at2"/>
<dbReference type="InterPro" id="IPR029062">
    <property type="entry name" value="Class_I_gatase-like"/>
</dbReference>
<dbReference type="AlphaFoldDB" id="A0A437QQQ7"/>
<dbReference type="PANTHER" id="PTHR43130">
    <property type="entry name" value="ARAC-FAMILY TRANSCRIPTIONAL REGULATOR"/>
    <property type="match status" value="1"/>
</dbReference>
<sequence length="318" mass="35239">MDNPLEPRKIDVLLFDGVNMLDVAGPVQAFETARVNDRRKYQTRFVSHDGKTVRACCGLRLSADARFTSESSSNDLLIPGGNGVDDLISDTDLLETIKKHSSGKGRIISVCSGALVLAAAGVLDGKQATTHWSRLDDTRKYADVRWDLDRISISQGNIYTSAGITTGIDLALAIIQQDCGPSAALAVARELVVQLRRTGGQSQYAFHLAGQFTKDETLAQLIERIVSQPHLDWSLETMAETARMNSRTLTRYFKRDTQETPAHFVEKVRVDHARSLLLEDLPLKQVAASSGFGDLQRMRRAFQRQLGVQISDYRNMFA</sequence>
<feature type="domain" description="HTH araC/xylS-type" evidence="3">
    <location>
        <begin position="216"/>
        <end position="316"/>
    </location>
</feature>
<dbReference type="PROSITE" id="PS01124">
    <property type="entry name" value="HTH_ARAC_FAMILY_2"/>
    <property type="match status" value="1"/>
</dbReference>
<evidence type="ECO:0000313" key="4">
    <source>
        <dbReference type="EMBL" id="RVU36853.1"/>
    </source>
</evidence>
<dbReference type="Proteomes" id="UP000287447">
    <property type="component" value="Unassembled WGS sequence"/>
</dbReference>
<dbReference type="CDD" id="cd03137">
    <property type="entry name" value="GATase1_AraC_1"/>
    <property type="match status" value="1"/>
</dbReference>
<proteinExistence type="predicted"/>
<name>A0A437QQQ7_9PROT</name>
<accession>A0A437QQQ7</accession>
<dbReference type="GO" id="GO:0003700">
    <property type="term" value="F:DNA-binding transcription factor activity"/>
    <property type="evidence" value="ECO:0007669"/>
    <property type="project" value="InterPro"/>
</dbReference>
<protein>
    <submittedName>
        <fullName evidence="4">Helix-turn-helix domain-containing protein</fullName>
    </submittedName>
</protein>
<dbReference type="Pfam" id="PF12833">
    <property type="entry name" value="HTH_18"/>
    <property type="match status" value="1"/>
</dbReference>
<gene>
    <name evidence="4" type="ORF">EOI86_16965</name>
</gene>
<dbReference type="Gene3D" id="3.40.50.880">
    <property type="match status" value="1"/>
</dbReference>
<dbReference type="EMBL" id="SADE01000002">
    <property type="protein sequence ID" value="RVU36853.1"/>
    <property type="molecule type" value="Genomic_DNA"/>
</dbReference>
<organism evidence="4 5">
    <name type="scientific">Hwanghaeella grinnelliae</name>
    <dbReference type="NCBI Taxonomy" id="2500179"/>
    <lineage>
        <taxon>Bacteria</taxon>
        <taxon>Pseudomonadati</taxon>
        <taxon>Pseudomonadota</taxon>
        <taxon>Alphaproteobacteria</taxon>
        <taxon>Rhodospirillales</taxon>
        <taxon>Rhodospirillaceae</taxon>
        <taxon>Hwanghaeella</taxon>
    </lineage>
</organism>
<dbReference type="SUPFAM" id="SSF46689">
    <property type="entry name" value="Homeodomain-like"/>
    <property type="match status" value="2"/>
</dbReference>
<dbReference type="InterPro" id="IPR052158">
    <property type="entry name" value="INH-QAR"/>
</dbReference>
<dbReference type="InterPro" id="IPR002818">
    <property type="entry name" value="DJ-1/PfpI"/>
</dbReference>
<dbReference type="InterPro" id="IPR018060">
    <property type="entry name" value="HTH_AraC"/>
</dbReference>
<dbReference type="Gene3D" id="1.10.10.60">
    <property type="entry name" value="Homeodomain-like"/>
    <property type="match status" value="1"/>
</dbReference>
<keyword evidence="2" id="KW-0804">Transcription</keyword>
<dbReference type="GO" id="GO:0043565">
    <property type="term" value="F:sequence-specific DNA binding"/>
    <property type="evidence" value="ECO:0007669"/>
    <property type="project" value="InterPro"/>
</dbReference>
<evidence type="ECO:0000256" key="1">
    <source>
        <dbReference type="ARBA" id="ARBA00023015"/>
    </source>
</evidence>
<keyword evidence="1" id="KW-0805">Transcription regulation</keyword>
<dbReference type="SUPFAM" id="SSF52317">
    <property type="entry name" value="Class I glutamine amidotransferase-like"/>
    <property type="match status" value="1"/>
</dbReference>
<dbReference type="Pfam" id="PF01965">
    <property type="entry name" value="DJ-1_PfpI"/>
    <property type="match status" value="1"/>
</dbReference>
<evidence type="ECO:0000259" key="3">
    <source>
        <dbReference type="PROSITE" id="PS01124"/>
    </source>
</evidence>
<evidence type="ECO:0000256" key="2">
    <source>
        <dbReference type="ARBA" id="ARBA00023163"/>
    </source>
</evidence>
<dbReference type="SMART" id="SM00342">
    <property type="entry name" value="HTH_ARAC"/>
    <property type="match status" value="1"/>
</dbReference>
<reference evidence="5" key="1">
    <citation type="submission" date="2019-01" db="EMBL/GenBank/DDBJ databases">
        <title>Gri0909 isolated from a small marine red alga.</title>
        <authorList>
            <person name="Kim J."/>
            <person name="Jeong S.E."/>
            <person name="Jeon C.O."/>
        </authorList>
    </citation>
    <scope>NUCLEOTIDE SEQUENCE [LARGE SCALE GENOMIC DNA]</scope>
    <source>
        <strain evidence="5">Gri0909</strain>
    </source>
</reference>
<dbReference type="RefSeq" id="WP_127766328.1">
    <property type="nucleotide sequence ID" value="NZ_SADE01000002.1"/>
</dbReference>
<evidence type="ECO:0000313" key="5">
    <source>
        <dbReference type="Proteomes" id="UP000287447"/>
    </source>
</evidence>
<keyword evidence="5" id="KW-1185">Reference proteome</keyword>